<dbReference type="Gene3D" id="2.60.40.10">
    <property type="entry name" value="Immunoglobulins"/>
    <property type="match status" value="1"/>
</dbReference>
<sequence length="567" mass="62466">MRREEPPRAGKILLRWASPAEGRYRGGYLFVIFLLLLTIPAGFAHAGAKGSSNVPLPAELVVLIPGPDVPAETAALVGAWEGKWSNGNTSILVIYQVEKDSARVFHSFAENSEYLPWHQWARASIVTGSRPRLAWKTDWADFSFELSEDGRVLSGTWLESSREGGRIRNTAAMTARNIERVGRDRLQSPFVCPEFGQELHLIEKEPNPARRQARADALVERVTKGGTPLVESSGRVNQVCTSFLYRGAGSEIAIAGHMNGWSEQKDFLSRVADTDLFYFCGEYPVDSRIEYKLVVGGKPILDPLNPRIQLFGKGSNSEALMPGYVFPKEIEPNPGTARGTVEDLAIGSSQDGMGRTATVYLPAGYANSRERYPVLYLNDAYGVLKFGRITTILDNLIGGKKIPPLIAVLLPSGKDRIGDYGMNSAFESFFVRDVVPLVDRRYRTRPSPEFRAVGGISAGATAALSVAIHHPDVFGKCIAQSTATKLVPLIDLARTGPSRPISVYLDVGRFEADFNGHDLVDASRRIRDALATHGCPVYYREVNDGHGWANWRSRSREALLFLFGREI</sequence>
<name>A0A1H8A965_9BACT</name>
<dbReference type="Pfam" id="PF00756">
    <property type="entry name" value="Esterase"/>
    <property type="match status" value="1"/>
</dbReference>
<dbReference type="SUPFAM" id="SSF81296">
    <property type="entry name" value="E set domains"/>
    <property type="match status" value="1"/>
</dbReference>
<dbReference type="OrthoDB" id="9775130at2"/>
<gene>
    <name evidence="1" type="ORF">SAMN04489760_13313</name>
</gene>
<proteinExistence type="predicted"/>
<protein>
    <submittedName>
        <fullName evidence="1">Enterochelin esterase</fullName>
    </submittedName>
</protein>
<organism evidence="1 2">
    <name type="scientific">Syntrophus gentianae</name>
    <dbReference type="NCBI Taxonomy" id="43775"/>
    <lineage>
        <taxon>Bacteria</taxon>
        <taxon>Pseudomonadati</taxon>
        <taxon>Thermodesulfobacteriota</taxon>
        <taxon>Syntrophia</taxon>
        <taxon>Syntrophales</taxon>
        <taxon>Syntrophaceae</taxon>
        <taxon>Syntrophus</taxon>
    </lineage>
</organism>
<keyword evidence="2" id="KW-1185">Reference proteome</keyword>
<dbReference type="PANTHER" id="PTHR48098">
    <property type="entry name" value="ENTEROCHELIN ESTERASE-RELATED"/>
    <property type="match status" value="1"/>
</dbReference>
<evidence type="ECO:0000313" key="2">
    <source>
        <dbReference type="Proteomes" id="UP000198744"/>
    </source>
</evidence>
<dbReference type="Proteomes" id="UP000198744">
    <property type="component" value="Unassembled WGS sequence"/>
</dbReference>
<dbReference type="STRING" id="43775.SAMN04489760_13313"/>
<dbReference type="InterPro" id="IPR029058">
    <property type="entry name" value="AB_hydrolase_fold"/>
</dbReference>
<accession>A0A1H8A965</accession>
<dbReference type="EMBL" id="FOBS01000033">
    <property type="protein sequence ID" value="SEM67335.1"/>
    <property type="molecule type" value="Genomic_DNA"/>
</dbReference>
<dbReference type="RefSeq" id="WP_093884568.1">
    <property type="nucleotide sequence ID" value="NZ_FOBS01000033.1"/>
</dbReference>
<dbReference type="InterPro" id="IPR000801">
    <property type="entry name" value="Esterase-like"/>
</dbReference>
<dbReference type="SUPFAM" id="SSF53474">
    <property type="entry name" value="alpha/beta-Hydrolases"/>
    <property type="match status" value="1"/>
</dbReference>
<dbReference type="Gene3D" id="3.40.50.1820">
    <property type="entry name" value="alpha/beta hydrolase"/>
    <property type="match status" value="1"/>
</dbReference>
<dbReference type="AlphaFoldDB" id="A0A1H8A965"/>
<dbReference type="InterPro" id="IPR013783">
    <property type="entry name" value="Ig-like_fold"/>
</dbReference>
<dbReference type="InterPro" id="IPR050583">
    <property type="entry name" value="Mycobacterial_A85_antigen"/>
</dbReference>
<reference evidence="1 2" key="1">
    <citation type="submission" date="2016-10" db="EMBL/GenBank/DDBJ databases">
        <authorList>
            <person name="de Groot N.N."/>
        </authorList>
    </citation>
    <scope>NUCLEOTIDE SEQUENCE [LARGE SCALE GENOMIC DNA]</scope>
    <source>
        <strain evidence="1 2">DSM 8423</strain>
    </source>
</reference>
<dbReference type="PANTHER" id="PTHR48098:SF6">
    <property type="entry name" value="FERRI-BACILLIBACTIN ESTERASE BESA"/>
    <property type="match status" value="1"/>
</dbReference>
<dbReference type="InterPro" id="IPR014756">
    <property type="entry name" value="Ig_E-set"/>
</dbReference>
<evidence type="ECO:0000313" key="1">
    <source>
        <dbReference type="EMBL" id="SEM67335.1"/>
    </source>
</evidence>